<dbReference type="PANTHER" id="PTHR46564:SF1">
    <property type="entry name" value="TRANSPOSASE"/>
    <property type="match status" value="1"/>
</dbReference>
<organism evidence="1 2">
    <name type="scientific">Puccinia graminis f. sp. tritici</name>
    <dbReference type="NCBI Taxonomy" id="56615"/>
    <lineage>
        <taxon>Eukaryota</taxon>
        <taxon>Fungi</taxon>
        <taxon>Dikarya</taxon>
        <taxon>Basidiomycota</taxon>
        <taxon>Pucciniomycotina</taxon>
        <taxon>Pucciniomycetes</taxon>
        <taxon>Pucciniales</taxon>
        <taxon>Pucciniaceae</taxon>
        <taxon>Puccinia</taxon>
    </lineage>
</organism>
<keyword evidence="2" id="KW-1185">Reference proteome</keyword>
<proteinExistence type="predicted"/>
<dbReference type="EMBL" id="VSWC01000171">
    <property type="protein sequence ID" value="KAA1070875.1"/>
    <property type="molecule type" value="Genomic_DNA"/>
</dbReference>
<dbReference type="InterPro" id="IPR009057">
    <property type="entry name" value="Homeodomain-like_sf"/>
</dbReference>
<evidence type="ECO:0008006" key="3">
    <source>
        <dbReference type="Google" id="ProtNLM"/>
    </source>
</evidence>
<comment type="caution">
    <text evidence="1">The sequence shown here is derived from an EMBL/GenBank/DDBJ whole genome shotgun (WGS) entry which is preliminary data.</text>
</comment>
<sequence>MAKRKYSADFKYAAVRAAKQGKTLSKINTLLAGSVSKDSLRQWTNLYNTTQAVVRDPSTYKTLGRPFELEGEDLTFISNMVANKPTVYLDEIQRALIEERGVSVCLKTIAKTLHERLNISKKTIRTVNRRQDEEARAYYLSRISCIPTSYLVFTDESGVSLEVVARKRGWAPVGQRTPRVPQERSTHK</sequence>
<dbReference type="OrthoDB" id="2266637at2759"/>
<dbReference type="SUPFAM" id="SSF46689">
    <property type="entry name" value="Homeodomain-like"/>
    <property type="match status" value="1"/>
</dbReference>
<name>A0A5B0M259_PUCGR</name>
<dbReference type="PANTHER" id="PTHR46564">
    <property type="entry name" value="TRANSPOSASE"/>
    <property type="match status" value="1"/>
</dbReference>
<dbReference type="Proteomes" id="UP000324748">
    <property type="component" value="Unassembled WGS sequence"/>
</dbReference>
<evidence type="ECO:0000313" key="2">
    <source>
        <dbReference type="Proteomes" id="UP000324748"/>
    </source>
</evidence>
<protein>
    <recommendedName>
        <fullName evidence="3">Transposase Tc1-like domain-containing protein</fullName>
    </recommendedName>
</protein>
<dbReference type="AlphaFoldDB" id="A0A5B0M259"/>
<gene>
    <name evidence="1" type="ORF">PGT21_050112</name>
</gene>
<reference evidence="1 2" key="1">
    <citation type="submission" date="2019-05" db="EMBL/GenBank/DDBJ databases">
        <title>Emergence of the Ug99 lineage of the wheat stem rust pathogen through somatic hybridization.</title>
        <authorList>
            <person name="Li F."/>
            <person name="Upadhyaya N.M."/>
            <person name="Sperschneider J."/>
            <person name="Matny O."/>
            <person name="Nguyen-Phuc H."/>
            <person name="Mago R."/>
            <person name="Raley C."/>
            <person name="Miller M.E."/>
            <person name="Silverstein K.A.T."/>
            <person name="Henningsen E."/>
            <person name="Hirsch C.D."/>
            <person name="Visser B."/>
            <person name="Pretorius Z.A."/>
            <person name="Steffenson B.J."/>
            <person name="Schwessinger B."/>
            <person name="Dodds P.N."/>
            <person name="Figueroa M."/>
        </authorList>
    </citation>
    <scope>NUCLEOTIDE SEQUENCE [LARGE SCALE GENOMIC DNA]</scope>
    <source>
        <strain evidence="1">21-0</strain>
    </source>
</reference>
<evidence type="ECO:0000313" key="1">
    <source>
        <dbReference type="EMBL" id="KAA1070875.1"/>
    </source>
</evidence>
<accession>A0A5B0M259</accession>